<sequence length="302" mass="35384">MNWMDHESYLEIKLPQAFSYEECLVFLNRSDLEILHQIVDGVIYKFIKVEKEFMLLKISYTPHSIQVEFPLSTPSESARKSAAAYVWEWFDMGQDLPSFYEAACRCDIMKRLVYKYNGLRMVCMPDLFEALIWAIIGQQINLTFAYTLKKRFVEHFGECLAFEGRKFWLFPSYERIASIDIEDLKKLQFTNRKAEYIIGVAKVMSDGKITKGSLQQKNDYQQAKQALMAIRGVGAWTADYVLMKCLHYNCAFPIADVGLHNALKQQMGLERKPTLEEINHIAANWQDWQAYATFYLWRSLYE</sequence>
<dbReference type="Pfam" id="PF00730">
    <property type="entry name" value="HhH-GPD"/>
    <property type="match status" value="1"/>
</dbReference>
<dbReference type="GO" id="GO:0006307">
    <property type="term" value="P:DNA alkylation repair"/>
    <property type="evidence" value="ECO:0007669"/>
    <property type="project" value="TreeGrafter"/>
</dbReference>
<dbReference type="EC" id="3.2.2.21" evidence="3"/>
<evidence type="ECO:0000256" key="4">
    <source>
        <dbReference type="ARBA" id="ARBA00022763"/>
    </source>
</evidence>
<dbReference type="InterPro" id="IPR023170">
    <property type="entry name" value="HhH_base_excis_C"/>
</dbReference>
<evidence type="ECO:0000259" key="6">
    <source>
        <dbReference type="SMART" id="SM00478"/>
    </source>
</evidence>
<protein>
    <recommendedName>
        <fullName evidence="3">DNA-3-methyladenine glycosylase II</fullName>
        <ecNumber evidence="3">3.2.2.21</ecNumber>
    </recommendedName>
</protein>
<dbReference type="GO" id="GO:0032993">
    <property type="term" value="C:protein-DNA complex"/>
    <property type="evidence" value="ECO:0007669"/>
    <property type="project" value="TreeGrafter"/>
</dbReference>
<dbReference type="GO" id="GO:0005737">
    <property type="term" value="C:cytoplasm"/>
    <property type="evidence" value="ECO:0007669"/>
    <property type="project" value="TreeGrafter"/>
</dbReference>
<dbReference type="InterPro" id="IPR051912">
    <property type="entry name" value="Alkylbase_DNA_Glycosylase/TA"/>
</dbReference>
<gene>
    <name evidence="7" type="ORF">E0Y62_05585</name>
</gene>
<dbReference type="PANTHER" id="PTHR43003:SF12">
    <property type="entry name" value="DNA-3-METHYLADENINE GLYCOSYLASE"/>
    <property type="match status" value="1"/>
</dbReference>
<dbReference type="SUPFAM" id="SSF48150">
    <property type="entry name" value="DNA-glycosylase"/>
    <property type="match status" value="1"/>
</dbReference>
<dbReference type="CDD" id="cd00056">
    <property type="entry name" value="ENDO3c"/>
    <property type="match status" value="1"/>
</dbReference>
<dbReference type="RefSeq" id="WP_057759840.1">
    <property type="nucleotide sequence ID" value="NZ_CP183326.1"/>
</dbReference>
<dbReference type="GO" id="GO:0043916">
    <property type="term" value="F:DNA-7-methylguanine glycosylase activity"/>
    <property type="evidence" value="ECO:0007669"/>
    <property type="project" value="TreeGrafter"/>
</dbReference>
<dbReference type="Gene3D" id="1.10.340.30">
    <property type="entry name" value="Hypothetical protein, domain 2"/>
    <property type="match status" value="1"/>
</dbReference>
<evidence type="ECO:0000313" key="7">
    <source>
        <dbReference type="EMBL" id="TCJ05134.1"/>
    </source>
</evidence>
<name>A0A4R1B2I7_9BACI</name>
<dbReference type="OrthoDB" id="9785929at2"/>
<evidence type="ECO:0000256" key="1">
    <source>
        <dbReference type="ARBA" id="ARBA00000086"/>
    </source>
</evidence>
<keyword evidence="8" id="KW-1185">Reference proteome</keyword>
<proteinExistence type="inferred from homology"/>
<dbReference type="SMART" id="SM00478">
    <property type="entry name" value="ENDO3c"/>
    <property type="match status" value="1"/>
</dbReference>
<dbReference type="InterPro" id="IPR011257">
    <property type="entry name" value="DNA_glycosylase"/>
</dbReference>
<dbReference type="GO" id="GO:0006285">
    <property type="term" value="P:base-excision repair, AP site formation"/>
    <property type="evidence" value="ECO:0007669"/>
    <property type="project" value="TreeGrafter"/>
</dbReference>
<dbReference type="STRING" id="1742358.GCA_001439605_01872"/>
<evidence type="ECO:0000256" key="2">
    <source>
        <dbReference type="ARBA" id="ARBA00010817"/>
    </source>
</evidence>
<dbReference type="Gene3D" id="1.10.1670.10">
    <property type="entry name" value="Helix-hairpin-Helix base-excision DNA repair enzymes (C-terminal)"/>
    <property type="match status" value="1"/>
</dbReference>
<reference evidence="7 8" key="1">
    <citation type="submission" date="2019-03" db="EMBL/GenBank/DDBJ databases">
        <authorList>
            <person name="Jensen L."/>
            <person name="Storgaard J."/>
            <person name="Sulaj E."/>
            <person name="Schramm A."/>
            <person name="Marshall I.P.G."/>
        </authorList>
    </citation>
    <scope>NUCLEOTIDE SEQUENCE [LARGE SCALE GENOMIC DNA]</scope>
    <source>
        <strain evidence="7 8">2017H2G3</strain>
    </source>
</reference>
<accession>A0A4R1B2I7</accession>
<dbReference type="GO" id="GO:0008725">
    <property type="term" value="F:DNA-3-methyladenine glycosylase activity"/>
    <property type="evidence" value="ECO:0007669"/>
    <property type="project" value="TreeGrafter"/>
</dbReference>
<evidence type="ECO:0000256" key="5">
    <source>
        <dbReference type="ARBA" id="ARBA00023204"/>
    </source>
</evidence>
<comment type="similarity">
    <text evidence="2">Belongs to the alkylbase DNA glycosidase AlkA family.</text>
</comment>
<dbReference type="InterPro" id="IPR037046">
    <property type="entry name" value="AlkA_N_sf"/>
</dbReference>
<feature type="domain" description="HhH-GPD" evidence="6">
    <location>
        <begin position="136"/>
        <end position="301"/>
    </location>
</feature>
<dbReference type="FunFam" id="1.10.340.30:FF:000004">
    <property type="entry name" value="DNA-3-methyladenine glycosylase II"/>
    <property type="match status" value="1"/>
</dbReference>
<dbReference type="EMBL" id="SJTH01000005">
    <property type="protein sequence ID" value="TCJ05134.1"/>
    <property type="molecule type" value="Genomic_DNA"/>
</dbReference>
<evidence type="ECO:0000256" key="3">
    <source>
        <dbReference type="ARBA" id="ARBA00012000"/>
    </source>
</evidence>
<evidence type="ECO:0000313" key="8">
    <source>
        <dbReference type="Proteomes" id="UP000293846"/>
    </source>
</evidence>
<dbReference type="InterPro" id="IPR003265">
    <property type="entry name" value="HhH-GPD_domain"/>
</dbReference>
<keyword evidence="4" id="KW-0227">DNA damage</keyword>
<dbReference type="GO" id="GO:0032131">
    <property type="term" value="F:alkylated DNA binding"/>
    <property type="evidence" value="ECO:0007669"/>
    <property type="project" value="TreeGrafter"/>
</dbReference>
<organism evidence="7 8">
    <name type="scientific">Cytobacillus praedii</name>
    <dbReference type="NCBI Taxonomy" id="1742358"/>
    <lineage>
        <taxon>Bacteria</taxon>
        <taxon>Bacillati</taxon>
        <taxon>Bacillota</taxon>
        <taxon>Bacilli</taxon>
        <taxon>Bacillales</taxon>
        <taxon>Bacillaceae</taxon>
        <taxon>Cytobacillus</taxon>
    </lineage>
</organism>
<dbReference type="Proteomes" id="UP000293846">
    <property type="component" value="Unassembled WGS sequence"/>
</dbReference>
<dbReference type="Gene3D" id="3.30.310.20">
    <property type="entry name" value="DNA-3-methyladenine glycosylase AlkA, N-terminal domain"/>
    <property type="match status" value="1"/>
</dbReference>
<comment type="catalytic activity">
    <reaction evidence="1">
        <text>Hydrolysis of alkylated DNA, releasing 3-methyladenine, 3-methylguanine, 7-methylguanine and 7-methyladenine.</text>
        <dbReference type="EC" id="3.2.2.21"/>
    </reaction>
</comment>
<dbReference type="PANTHER" id="PTHR43003">
    <property type="entry name" value="DNA-3-METHYLADENINE GLYCOSYLASE"/>
    <property type="match status" value="1"/>
</dbReference>
<dbReference type="AlphaFoldDB" id="A0A4R1B2I7"/>
<keyword evidence="5" id="KW-0234">DNA repair</keyword>
<comment type="caution">
    <text evidence="7">The sequence shown here is derived from an EMBL/GenBank/DDBJ whole genome shotgun (WGS) entry which is preliminary data.</text>
</comment>